<protein>
    <submittedName>
        <fullName evidence="1">Uncharacterized protein</fullName>
    </submittedName>
</protein>
<gene>
    <name evidence="1" type="ORF">HPB49_012186</name>
</gene>
<keyword evidence="2" id="KW-1185">Reference proteome</keyword>
<dbReference type="EMBL" id="CM023477">
    <property type="protein sequence ID" value="KAH7937429.1"/>
    <property type="molecule type" value="Genomic_DNA"/>
</dbReference>
<accession>A0ACB8C967</accession>
<evidence type="ECO:0000313" key="1">
    <source>
        <dbReference type="EMBL" id="KAH7937429.1"/>
    </source>
</evidence>
<name>A0ACB8C967_DERSI</name>
<evidence type="ECO:0000313" key="2">
    <source>
        <dbReference type="Proteomes" id="UP000821865"/>
    </source>
</evidence>
<reference evidence="1" key="1">
    <citation type="submission" date="2020-05" db="EMBL/GenBank/DDBJ databases">
        <title>Large-scale comparative analyses of tick genomes elucidate their genetic diversity and vector capacities.</title>
        <authorList>
            <person name="Jia N."/>
            <person name="Wang J."/>
            <person name="Shi W."/>
            <person name="Du L."/>
            <person name="Sun Y."/>
            <person name="Zhan W."/>
            <person name="Jiang J."/>
            <person name="Wang Q."/>
            <person name="Zhang B."/>
            <person name="Ji P."/>
            <person name="Sakyi L.B."/>
            <person name="Cui X."/>
            <person name="Yuan T."/>
            <person name="Jiang B."/>
            <person name="Yang W."/>
            <person name="Lam T.T.-Y."/>
            <person name="Chang Q."/>
            <person name="Ding S."/>
            <person name="Wang X."/>
            <person name="Zhu J."/>
            <person name="Ruan X."/>
            <person name="Zhao L."/>
            <person name="Wei J."/>
            <person name="Que T."/>
            <person name="Du C."/>
            <person name="Cheng J."/>
            <person name="Dai P."/>
            <person name="Han X."/>
            <person name="Huang E."/>
            <person name="Gao Y."/>
            <person name="Liu J."/>
            <person name="Shao H."/>
            <person name="Ye R."/>
            <person name="Li L."/>
            <person name="Wei W."/>
            <person name="Wang X."/>
            <person name="Wang C."/>
            <person name="Yang T."/>
            <person name="Huo Q."/>
            <person name="Li W."/>
            <person name="Guo W."/>
            <person name="Chen H."/>
            <person name="Zhou L."/>
            <person name="Ni X."/>
            <person name="Tian J."/>
            <person name="Zhou Y."/>
            <person name="Sheng Y."/>
            <person name="Liu T."/>
            <person name="Pan Y."/>
            <person name="Xia L."/>
            <person name="Li J."/>
            <person name="Zhao F."/>
            <person name="Cao W."/>
        </authorList>
    </citation>
    <scope>NUCLEOTIDE SEQUENCE</scope>
    <source>
        <strain evidence="1">Dsil-2018</strain>
    </source>
</reference>
<proteinExistence type="predicted"/>
<organism evidence="1 2">
    <name type="scientific">Dermacentor silvarum</name>
    <name type="common">Tick</name>
    <dbReference type="NCBI Taxonomy" id="543639"/>
    <lineage>
        <taxon>Eukaryota</taxon>
        <taxon>Metazoa</taxon>
        <taxon>Ecdysozoa</taxon>
        <taxon>Arthropoda</taxon>
        <taxon>Chelicerata</taxon>
        <taxon>Arachnida</taxon>
        <taxon>Acari</taxon>
        <taxon>Parasitiformes</taxon>
        <taxon>Ixodida</taxon>
        <taxon>Ixodoidea</taxon>
        <taxon>Ixodidae</taxon>
        <taxon>Rhipicephalinae</taxon>
        <taxon>Dermacentor</taxon>
    </lineage>
</organism>
<dbReference type="Proteomes" id="UP000821865">
    <property type="component" value="Chromosome 8"/>
</dbReference>
<comment type="caution">
    <text evidence="1">The sequence shown here is derived from an EMBL/GenBank/DDBJ whole genome shotgun (WGS) entry which is preliminary data.</text>
</comment>
<sequence>MAARIRDINTVNLGAKKYAVATYIAPPANSARGVAHGIPQGTTDAELIRGLYAHRRQIYKRGCWAMCDRIYNFRGKNGTEVRQLRRRRATPPTLPTHGQGMQRVPSNGTDVCPHPYKPTYERCSAAEPSDIHDCMQTEMFVVRRRSCDGFERMPQETATSATLVAQAAQGTGTQKQHHDGTVEQVSHTAIPISDPLQVKNPESRNLQGTTGELGRTLSPEATETKRQNQATHTGITRRIDKHEHHYQALAARVQEVRVEIAELHAQLKEKRSRNKQPVQESSPEPRTPPPPPQSTSAPSVVQENVEEMNSEAQPEPDTIQPLEARVTACERGIEENRIAIQELDLHVEKGLDELRQMITQLHEVITPLVNDQRHKKPGVYPHSEAALQQMLQLRLRWPENRMIKMEASPFEE</sequence>